<dbReference type="EMBL" id="CABFNB010000161">
    <property type="protein sequence ID" value="VTZ65723.1"/>
    <property type="molecule type" value="Genomic_DNA"/>
</dbReference>
<protein>
    <submittedName>
        <fullName evidence="1">Uncharacterized protein</fullName>
    </submittedName>
</protein>
<dbReference type="AlphaFoldDB" id="A0A508X7I4"/>
<gene>
    <name evidence="1" type="ORF">EMEDMD4_90215</name>
</gene>
<proteinExistence type="predicted"/>
<name>A0A508X7I4_9HYPH</name>
<accession>A0A508X7I4</accession>
<sequence length="56" mass="6041">MDEFGTVRILLAEFPAVAIVLPATTAGLPSGYLDRCDFWITGGQDAAPIDDRLCQE</sequence>
<dbReference type="Proteomes" id="UP000507954">
    <property type="component" value="Unassembled WGS sequence"/>
</dbReference>
<reference evidence="1" key="1">
    <citation type="submission" date="2019-06" db="EMBL/GenBank/DDBJ databases">
        <authorList>
            <person name="Le Quere A."/>
            <person name="Colella S."/>
        </authorList>
    </citation>
    <scope>NUCLEOTIDE SEQUENCE</scope>
    <source>
        <strain evidence="1">EmedicaeMD41</strain>
    </source>
</reference>
<evidence type="ECO:0000313" key="1">
    <source>
        <dbReference type="EMBL" id="VTZ65723.1"/>
    </source>
</evidence>
<organism evidence="1">
    <name type="scientific">Sinorhizobium medicae</name>
    <dbReference type="NCBI Taxonomy" id="110321"/>
    <lineage>
        <taxon>Bacteria</taxon>
        <taxon>Pseudomonadati</taxon>
        <taxon>Pseudomonadota</taxon>
        <taxon>Alphaproteobacteria</taxon>
        <taxon>Hyphomicrobiales</taxon>
        <taxon>Rhizobiaceae</taxon>
        <taxon>Sinorhizobium/Ensifer group</taxon>
        <taxon>Sinorhizobium</taxon>
    </lineage>
</organism>